<accession>L1NIA6</accession>
<dbReference type="PATRIC" id="fig|1127696.3.peg.180"/>
<evidence type="ECO:0000313" key="3">
    <source>
        <dbReference type="Proteomes" id="UP000010408"/>
    </source>
</evidence>
<organism evidence="2 3">
    <name type="scientific">Porphyromonas catoniae F0037</name>
    <dbReference type="NCBI Taxonomy" id="1127696"/>
    <lineage>
        <taxon>Bacteria</taxon>
        <taxon>Pseudomonadati</taxon>
        <taxon>Bacteroidota</taxon>
        <taxon>Bacteroidia</taxon>
        <taxon>Bacteroidales</taxon>
        <taxon>Porphyromonadaceae</taxon>
        <taxon>Porphyromonas</taxon>
    </lineage>
</organism>
<dbReference type="AlphaFoldDB" id="L1NIA6"/>
<evidence type="ECO:0000256" key="1">
    <source>
        <dbReference type="SAM" id="MobiDB-lite"/>
    </source>
</evidence>
<feature type="compositionally biased region" description="Polar residues" evidence="1">
    <location>
        <begin position="1"/>
        <end position="11"/>
    </location>
</feature>
<dbReference type="Proteomes" id="UP000010408">
    <property type="component" value="Unassembled WGS sequence"/>
</dbReference>
<sequence>MHPSLRANSYPRNLGGGTEDTFSEVTGITALGFPQYLSRDNETRSTMLSR</sequence>
<evidence type="ECO:0000313" key="2">
    <source>
        <dbReference type="EMBL" id="EKY02922.1"/>
    </source>
</evidence>
<reference evidence="2 3" key="1">
    <citation type="submission" date="2012-05" db="EMBL/GenBank/DDBJ databases">
        <authorList>
            <person name="Weinstock G."/>
            <person name="Sodergren E."/>
            <person name="Lobos E.A."/>
            <person name="Fulton L."/>
            <person name="Fulton R."/>
            <person name="Courtney L."/>
            <person name="Fronick C."/>
            <person name="O'Laughlin M."/>
            <person name="Godfrey J."/>
            <person name="Wilson R.M."/>
            <person name="Miner T."/>
            <person name="Farmer C."/>
            <person name="Delehaunty K."/>
            <person name="Cordes M."/>
            <person name="Minx P."/>
            <person name="Tomlinson C."/>
            <person name="Chen J."/>
            <person name="Wollam A."/>
            <person name="Pepin K.H."/>
            <person name="Bhonagiri V."/>
            <person name="Zhang X."/>
            <person name="Suruliraj S."/>
            <person name="Warren W."/>
            <person name="Mitreva M."/>
            <person name="Mardis E.R."/>
            <person name="Wilson R.K."/>
        </authorList>
    </citation>
    <scope>NUCLEOTIDE SEQUENCE [LARGE SCALE GENOMIC DNA]</scope>
    <source>
        <strain evidence="2 3">F0037</strain>
    </source>
</reference>
<protein>
    <submittedName>
        <fullName evidence="2">Uncharacterized protein</fullName>
    </submittedName>
</protein>
<name>L1NIA6_9PORP</name>
<dbReference type="EMBL" id="AMEQ01000007">
    <property type="protein sequence ID" value="EKY02922.1"/>
    <property type="molecule type" value="Genomic_DNA"/>
</dbReference>
<feature type="region of interest" description="Disordered" evidence="1">
    <location>
        <begin position="1"/>
        <end position="21"/>
    </location>
</feature>
<comment type="caution">
    <text evidence="2">The sequence shown here is derived from an EMBL/GenBank/DDBJ whole genome shotgun (WGS) entry which is preliminary data.</text>
</comment>
<dbReference type="HOGENOM" id="CLU_3121064_0_0_10"/>
<gene>
    <name evidence="2" type="ORF">HMPREF9134_00218</name>
</gene>
<proteinExistence type="predicted"/>